<keyword evidence="3" id="KW-1185">Reference proteome</keyword>
<reference evidence="3" key="1">
    <citation type="journal article" date="2019" name="Int. J. Syst. Evol. Microbiol.">
        <title>The Global Catalogue of Microorganisms (GCM) 10K type strain sequencing project: providing services to taxonomists for standard genome sequencing and annotation.</title>
        <authorList>
            <consortium name="The Broad Institute Genomics Platform"/>
            <consortium name="The Broad Institute Genome Sequencing Center for Infectious Disease"/>
            <person name="Wu L."/>
            <person name="Ma J."/>
        </authorList>
    </citation>
    <scope>NUCLEOTIDE SEQUENCE [LARGE SCALE GENOMIC DNA]</scope>
    <source>
        <strain evidence="3">JCM 16703</strain>
    </source>
</reference>
<protein>
    <submittedName>
        <fullName evidence="2">Uncharacterized protein</fullName>
    </submittedName>
</protein>
<evidence type="ECO:0000313" key="3">
    <source>
        <dbReference type="Proteomes" id="UP001501495"/>
    </source>
</evidence>
<feature type="region of interest" description="Disordered" evidence="1">
    <location>
        <begin position="1"/>
        <end position="21"/>
    </location>
</feature>
<evidence type="ECO:0000313" key="2">
    <source>
        <dbReference type="EMBL" id="GAA4109940.1"/>
    </source>
</evidence>
<sequence length="69" mass="7043">MPEAPLSGPEGTTTMQKGPDADGVRALLMSRAERGQRPWFATAAAAAAAASGSRYSPPATVGVNVSSRR</sequence>
<name>A0ABP7XBN1_9ACTN</name>
<evidence type="ECO:0000256" key="1">
    <source>
        <dbReference type="SAM" id="MobiDB-lite"/>
    </source>
</evidence>
<dbReference type="EMBL" id="BAAAZH010000003">
    <property type="protein sequence ID" value="GAA4109940.1"/>
    <property type="molecule type" value="Genomic_DNA"/>
</dbReference>
<dbReference type="Proteomes" id="UP001501495">
    <property type="component" value="Unassembled WGS sequence"/>
</dbReference>
<accession>A0ABP7XBN1</accession>
<proteinExistence type="predicted"/>
<feature type="region of interest" description="Disordered" evidence="1">
    <location>
        <begin position="48"/>
        <end position="69"/>
    </location>
</feature>
<comment type="caution">
    <text evidence="2">The sequence shown here is derived from an EMBL/GenBank/DDBJ whole genome shotgun (WGS) entry which is preliminary data.</text>
</comment>
<organism evidence="2 3">
    <name type="scientific">Nocardioides fonticola</name>
    <dbReference type="NCBI Taxonomy" id="450363"/>
    <lineage>
        <taxon>Bacteria</taxon>
        <taxon>Bacillati</taxon>
        <taxon>Actinomycetota</taxon>
        <taxon>Actinomycetes</taxon>
        <taxon>Propionibacteriales</taxon>
        <taxon>Nocardioidaceae</taxon>
        <taxon>Nocardioides</taxon>
    </lineage>
</organism>
<gene>
    <name evidence="2" type="ORF">GCM10022215_04770</name>
</gene>